<dbReference type="CDD" id="cd00054">
    <property type="entry name" value="EGF_CA"/>
    <property type="match status" value="1"/>
</dbReference>
<dbReference type="InterPro" id="IPR000742">
    <property type="entry name" value="EGF"/>
</dbReference>
<dbReference type="SMART" id="SM00179">
    <property type="entry name" value="EGF_CA"/>
    <property type="match status" value="2"/>
</dbReference>
<keyword evidence="6 7" id="KW-1015">Disulfide bond</keyword>
<dbReference type="Pfam" id="PF17963">
    <property type="entry name" value="Big_9"/>
    <property type="match status" value="1"/>
</dbReference>
<dbReference type="GO" id="GO:0005112">
    <property type="term" value="F:Notch binding"/>
    <property type="evidence" value="ECO:0000318"/>
    <property type="project" value="GO_Central"/>
</dbReference>
<feature type="non-terminal residue" evidence="9">
    <location>
        <position position="178"/>
    </location>
</feature>
<evidence type="ECO:0000256" key="3">
    <source>
        <dbReference type="ARBA" id="ARBA00022536"/>
    </source>
</evidence>
<evidence type="ECO:0000256" key="6">
    <source>
        <dbReference type="ARBA" id="ARBA00023157"/>
    </source>
</evidence>
<evidence type="ECO:0000256" key="2">
    <source>
        <dbReference type="ARBA" id="ARBA00022473"/>
    </source>
</evidence>
<dbReference type="FunFam" id="2.60.40.10:FF:002126">
    <property type="entry name" value="Predicted protein"/>
    <property type="match status" value="1"/>
</dbReference>
<keyword evidence="5" id="KW-0677">Repeat</keyword>
<dbReference type="InParanoid" id="A8DWM7"/>
<dbReference type="InterPro" id="IPR018097">
    <property type="entry name" value="EGF_Ca-bd_CS"/>
</dbReference>
<dbReference type="STRING" id="45351.A8DWM7"/>
<evidence type="ECO:0000256" key="5">
    <source>
        <dbReference type="ARBA" id="ARBA00022737"/>
    </source>
</evidence>
<evidence type="ECO:0000313" key="9">
    <source>
        <dbReference type="EMBL" id="EDO25383.1"/>
    </source>
</evidence>
<sequence length="178" mass="19109">MGEKLHLQIQATDPDNRPVNYTLATTNAHDYTFTSGGLLNYTMTSSESKTFTVVATDECGAKDTMTITLKLLTCPCQNEGVCHPHPYHPRGSGQYYCACPVGFNGSLCENNIDDCYSAECGNGSCIDGVNNYTCRCYVGYKGALCNERVYNCANDTCFPGVNCTEIPGSVSCGPCPVG</sequence>
<name>A8DWM7_NEMVE</name>
<dbReference type="PANTHER" id="PTHR12916">
    <property type="entry name" value="CYTOCHROME C OXIDASE POLYPEPTIDE VIC-2"/>
    <property type="match status" value="1"/>
</dbReference>
<dbReference type="InterPro" id="IPR013783">
    <property type="entry name" value="Ig-like_fold"/>
</dbReference>
<evidence type="ECO:0000256" key="7">
    <source>
        <dbReference type="PROSITE-ProRule" id="PRU00076"/>
    </source>
</evidence>
<feature type="domain" description="EGF-like" evidence="8">
    <location>
        <begin position="111"/>
        <end position="146"/>
    </location>
</feature>
<dbReference type="SUPFAM" id="SSF57196">
    <property type="entry name" value="EGF/Laminin"/>
    <property type="match status" value="2"/>
</dbReference>
<dbReference type="InterPro" id="IPR001881">
    <property type="entry name" value="EGF-like_Ca-bd_dom"/>
</dbReference>
<keyword evidence="3 7" id="KW-0245">EGF-like domain</keyword>
<dbReference type="AlphaFoldDB" id="A8DWM7"/>
<dbReference type="Gene3D" id="2.60.40.10">
    <property type="entry name" value="Immunoglobulins"/>
    <property type="match status" value="1"/>
</dbReference>
<gene>
    <name evidence="9" type="ORF">NEMVEDRAFT_v1g157486</name>
</gene>
<dbReference type="PANTHER" id="PTHR12916:SF9">
    <property type="entry name" value="NEUROGENIC LOCUS NOTCH HOMOLOG PROTEIN 1-RELATED"/>
    <property type="match status" value="1"/>
</dbReference>
<dbReference type="PROSITE" id="PS00010">
    <property type="entry name" value="ASX_HYDROXYL"/>
    <property type="match status" value="1"/>
</dbReference>
<dbReference type="SMART" id="SM00181">
    <property type="entry name" value="EGF"/>
    <property type="match status" value="2"/>
</dbReference>
<feature type="disulfide bond" evidence="7">
    <location>
        <begin position="136"/>
        <end position="145"/>
    </location>
</feature>
<evidence type="ECO:0000313" key="10">
    <source>
        <dbReference type="Proteomes" id="UP000001593"/>
    </source>
</evidence>
<dbReference type="eggNOG" id="KOG1217">
    <property type="taxonomic scope" value="Eukaryota"/>
</dbReference>
<comment type="caution">
    <text evidence="7">Lacks conserved residue(s) required for the propagation of feature annotation.</text>
</comment>
<dbReference type="KEGG" id="nve:5495628"/>
<evidence type="ECO:0000256" key="1">
    <source>
        <dbReference type="ARBA" id="ARBA00006373"/>
    </source>
</evidence>
<dbReference type="FunFam" id="2.10.25.10:FF:000080">
    <property type="entry name" value="Neurogenic locus notch 1"/>
    <property type="match status" value="1"/>
</dbReference>
<dbReference type="FunFam" id="2.10.25.10:FF:000499">
    <property type="entry name" value="Predicted protein"/>
    <property type="match status" value="1"/>
</dbReference>
<feature type="disulfide bond" evidence="7">
    <location>
        <begin position="99"/>
        <end position="108"/>
    </location>
</feature>
<evidence type="ECO:0000256" key="4">
    <source>
        <dbReference type="ARBA" id="ARBA00022729"/>
    </source>
</evidence>
<keyword evidence="2" id="KW-0217">Developmental protein</keyword>
<dbReference type="PROSITE" id="PS01186">
    <property type="entry name" value="EGF_2"/>
    <property type="match status" value="2"/>
</dbReference>
<protein>
    <recommendedName>
        <fullName evidence="8">EGF-like domain-containing protein</fullName>
    </recommendedName>
</protein>
<dbReference type="PROSITE" id="PS00022">
    <property type="entry name" value="EGF_1"/>
    <property type="match status" value="2"/>
</dbReference>
<dbReference type="HOGENOM" id="CLU_120300_0_0_1"/>
<feature type="disulfide bond" evidence="7">
    <location>
        <begin position="115"/>
        <end position="125"/>
    </location>
</feature>
<feature type="domain" description="EGF-like" evidence="8">
    <location>
        <begin position="70"/>
        <end position="109"/>
    </location>
</feature>
<dbReference type="EMBL" id="DS479906">
    <property type="protein sequence ID" value="EDO25383.1"/>
    <property type="molecule type" value="Genomic_DNA"/>
</dbReference>
<dbReference type="PROSITE" id="PS01187">
    <property type="entry name" value="EGF_CA"/>
    <property type="match status" value="1"/>
</dbReference>
<dbReference type="PROSITE" id="PS50026">
    <property type="entry name" value="EGF_3"/>
    <property type="match status" value="2"/>
</dbReference>
<reference evidence="9 10" key="1">
    <citation type="journal article" date="2007" name="Science">
        <title>Sea anemone genome reveals ancestral eumetazoan gene repertoire and genomic organization.</title>
        <authorList>
            <person name="Putnam N.H."/>
            <person name="Srivastava M."/>
            <person name="Hellsten U."/>
            <person name="Dirks B."/>
            <person name="Chapman J."/>
            <person name="Salamov A."/>
            <person name="Terry A."/>
            <person name="Shapiro H."/>
            <person name="Lindquist E."/>
            <person name="Kapitonov V.V."/>
            <person name="Jurka J."/>
            <person name="Genikhovich G."/>
            <person name="Grigoriev I.V."/>
            <person name="Lucas S.M."/>
            <person name="Steele R.E."/>
            <person name="Finnerty J.R."/>
            <person name="Technau U."/>
            <person name="Martindale M.Q."/>
            <person name="Rokhsar D.S."/>
        </authorList>
    </citation>
    <scope>NUCLEOTIDE SEQUENCE [LARGE SCALE GENOMIC DNA]</scope>
    <source>
        <strain evidence="10">CH2 X CH6</strain>
    </source>
</reference>
<dbReference type="Pfam" id="PF00008">
    <property type="entry name" value="EGF"/>
    <property type="match status" value="1"/>
</dbReference>
<keyword evidence="10" id="KW-1185">Reference proteome</keyword>
<keyword evidence="4" id="KW-0732">Signal</keyword>
<dbReference type="GO" id="GO:0005509">
    <property type="term" value="F:calcium ion binding"/>
    <property type="evidence" value="ECO:0007669"/>
    <property type="project" value="InterPro"/>
</dbReference>
<evidence type="ECO:0000259" key="8">
    <source>
        <dbReference type="PROSITE" id="PS50026"/>
    </source>
</evidence>
<dbReference type="InterPro" id="IPR000152">
    <property type="entry name" value="EGF-type_Asp/Asn_hydroxyl_site"/>
</dbReference>
<proteinExistence type="inferred from homology"/>
<dbReference type="Gene3D" id="2.10.25.10">
    <property type="entry name" value="Laminin"/>
    <property type="match status" value="2"/>
</dbReference>
<dbReference type="Proteomes" id="UP000001593">
    <property type="component" value="Unassembled WGS sequence"/>
</dbReference>
<organism evidence="9 10">
    <name type="scientific">Nematostella vectensis</name>
    <name type="common">Starlet sea anemone</name>
    <dbReference type="NCBI Taxonomy" id="45351"/>
    <lineage>
        <taxon>Eukaryota</taxon>
        <taxon>Metazoa</taxon>
        <taxon>Cnidaria</taxon>
        <taxon>Anthozoa</taxon>
        <taxon>Hexacorallia</taxon>
        <taxon>Actiniaria</taxon>
        <taxon>Edwardsiidae</taxon>
        <taxon>Nematostella</taxon>
    </lineage>
</organism>
<accession>A8DWM7</accession>
<comment type="similarity">
    <text evidence="1">Belongs to the EGF domain peptide family.</text>
</comment>